<protein>
    <recommendedName>
        <fullName evidence="3">Copia protein</fullName>
    </recommendedName>
</protein>
<evidence type="ECO:0000313" key="2">
    <source>
        <dbReference type="Proteomes" id="UP000291084"/>
    </source>
</evidence>
<sequence>MHCDNQIILHIASKIVFHEKPKHIENYCHFIHKKLLTKEICTEFVGSNDQLVSVLTKFLGDLRLSLFVLSLVHTLYGLI</sequence>
<dbReference type="OrthoDB" id="414945at2759"/>
<evidence type="ECO:0008006" key="3">
    <source>
        <dbReference type="Google" id="ProtNLM"/>
    </source>
</evidence>
<accession>A0A0S3RM45</accession>
<dbReference type="AlphaFoldDB" id="A0A0S3RM45"/>
<evidence type="ECO:0000313" key="1">
    <source>
        <dbReference type="EMBL" id="BAT81682.1"/>
    </source>
</evidence>
<keyword evidence="2" id="KW-1185">Reference proteome</keyword>
<gene>
    <name evidence="1" type="primary">Vigan.03G146800</name>
    <name evidence="1" type="ORF">VIGAN_03146800</name>
</gene>
<name>A0A0S3RM45_PHAAN</name>
<dbReference type="EMBL" id="AP015036">
    <property type="protein sequence ID" value="BAT81682.1"/>
    <property type="molecule type" value="Genomic_DNA"/>
</dbReference>
<organism evidence="1 2">
    <name type="scientific">Vigna angularis var. angularis</name>
    <dbReference type="NCBI Taxonomy" id="157739"/>
    <lineage>
        <taxon>Eukaryota</taxon>
        <taxon>Viridiplantae</taxon>
        <taxon>Streptophyta</taxon>
        <taxon>Embryophyta</taxon>
        <taxon>Tracheophyta</taxon>
        <taxon>Spermatophyta</taxon>
        <taxon>Magnoliopsida</taxon>
        <taxon>eudicotyledons</taxon>
        <taxon>Gunneridae</taxon>
        <taxon>Pentapetalae</taxon>
        <taxon>rosids</taxon>
        <taxon>fabids</taxon>
        <taxon>Fabales</taxon>
        <taxon>Fabaceae</taxon>
        <taxon>Papilionoideae</taxon>
        <taxon>50 kb inversion clade</taxon>
        <taxon>NPAAA clade</taxon>
        <taxon>indigoferoid/millettioid clade</taxon>
        <taxon>Phaseoleae</taxon>
        <taxon>Vigna</taxon>
    </lineage>
</organism>
<dbReference type="Proteomes" id="UP000291084">
    <property type="component" value="Chromosome 3"/>
</dbReference>
<proteinExistence type="predicted"/>
<reference evidence="1 2" key="1">
    <citation type="journal article" date="2015" name="Sci. Rep.">
        <title>The power of single molecule real-time sequencing technology in the de novo assembly of a eukaryotic genome.</title>
        <authorList>
            <person name="Sakai H."/>
            <person name="Naito K."/>
            <person name="Ogiso-Tanaka E."/>
            <person name="Takahashi Y."/>
            <person name="Iseki K."/>
            <person name="Muto C."/>
            <person name="Satou K."/>
            <person name="Teruya K."/>
            <person name="Shiroma A."/>
            <person name="Shimoji M."/>
            <person name="Hirano T."/>
            <person name="Itoh T."/>
            <person name="Kaga A."/>
            <person name="Tomooka N."/>
        </authorList>
    </citation>
    <scope>NUCLEOTIDE SEQUENCE [LARGE SCALE GENOMIC DNA]</scope>
    <source>
        <strain evidence="2">cv. Shumari</strain>
    </source>
</reference>